<keyword evidence="3" id="KW-1185">Reference proteome</keyword>
<organism evidence="2 3">
    <name type="scientific">Psilocybe cyanescens</name>
    <dbReference type="NCBI Taxonomy" id="93625"/>
    <lineage>
        <taxon>Eukaryota</taxon>
        <taxon>Fungi</taxon>
        <taxon>Dikarya</taxon>
        <taxon>Basidiomycota</taxon>
        <taxon>Agaricomycotina</taxon>
        <taxon>Agaricomycetes</taxon>
        <taxon>Agaricomycetidae</taxon>
        <taxon>Agaricales</taxon>
        <taxon>Agaricineae</taxon>
        <taxon>Strophariaceae</taxon>
        <taxon>Psilocybe</taxon>
    </lineage>
</organism>
<evidence type="ECO:0000313" key="2">
    <source>
        <dbReference type="EMBL" id="PPQ94663.1"/>
    </source>
</evidence>
<reference evidence="2 3" key="1">
    <citation type="journal article" date="2018" name="Evol. Lett.">
        <title>Horizontal gene cluster transfer increased hallucinogenic mushroom diversity.</title>
        <authorList>
            <person name="Reynolds H.T."/>
            <person name="Vijayakumar V."/>
            <person name="Gluck-Thaler E."/>
            <person name="Korotkin H.B."/>
            <person name="Matheny P.B."/>
            <person name="Slot J.C."/>
        </authorList>
    </citation>
    <scope>NUCLEOTIDE SEQUENCE [LARGE SCALE GENOMIC DNA]</scope>
    <source>
        <strain evidence="2 3">2631</strain>
    </source>
</reference>
<dbReference type="EMBL" id="NHYD01000278">
    <property type="protein sequence ID" value="PPQ94663.1"/>
    <property type="molecule type" value="Genomic_DNA"/>
</dbReference>
<evidence type="ECO:0000313" key="3">
    <source>
        <dbReference type="Proteomes" id="UP000283269"/>
    </source>
</evidence>
<sequence>MSTASIAGRVGDGGVSESVLPGARGDNARSSSQAPTITIYLDFVESHVILAIALANWRYYPDV</sequence>
<gene>
    <name evidence="2" type="ORF">CVT25_009395</name>
</gene>
<dbReference type="Proteomes" id="UP000283269">
    <property type="component" value="Unassembled WGS sequence"/>
</dbReference>
<dbReference type="AlphaFoldDB" id="A0A409XV15"/>
<protein>
    <submittedName>
        <fullName evidence="2">Uncharacterized protein</fullName>
    </submittedName>
</protein>
<accession>A0A409XV15</accession>
<comment type="caution">
    <text evidence="2">The sequence shown here is derived from an EMBL/GenBank/DDBJ whole genome shotgun (WGS) entry which is preliminary data.</text>
</comment>
<feature type="region of interest" description="Disordered" evidence="1">
    <location>
        <begin position="1"/>
        <end position="32"/>
    </location>
</feature>
<evidence type="ECO:0000256" key="1">
    <source>
        <dbReference type="SAM" id="MobiDB-lite"/>
    </source>
</evidence>
<name>A0A409XV15_PSICY</name>
<dbReference type="InParanoid" id="A0A409XV15"/>
<proteinExistence type="predicted"/>